<dbReference type="CDD" id="cd00761">
    <property type="entry name" value="Glyco_tranf_GTA_type"/>
    <property type="match status" value="1"/>
</dbReference>
<evidence type="ECO:0000313" key="2">
    <source>
        <dbReference type="EMBL" id="UOE20779.1"/>
    </source>
</evidence>
<dbReference type="Gene3D" id="3.90.550.10">
    <property type="entry name" value="Spore Coat Polysaccharide Biosynthesis Protein SpsA, Chain A"/>
    <property type="match status" value="1"/>
</dbReference>
<evidence type="ECO:0000259" key="1">
    <source>
        <dbReference type="Pfam" id="PF00535"/>
    </source>
</evidence>
<organism evidence="2 3">
    <name type="scientific">Thermobifida halotolerans</name>
    <dbReference type="NCBI Taxonomy" id="483545"/>
    <lineage>
        <taxon>Bacteria</taxon>
        <taxon>Bacillati</taxon>
        <taxon>Actinomycetota</taxon>
        <taxon>Actinomycetes</taxon>
        <taxon>Streptosporangiales</taxon>
        <taxon>Nocardiopsidaceae</taxon>
        <taxon>Thermobifida</taxon>
    </lineage>
</organism>
<evidence type="ECO:0000313" key="3">
    <source>
        <dbReference type="Proteomes" id="UP000265719"/>
    </source>
</evidence>
<dbReference type="Proteomes" id="UP000265719">
    <property type="component" value="Chromosome"/>
</dbReference>
<keyword evidence="3" id="KW-1185">Reference proteome</keyword>
<protein>
    <submittedName>
        <fullName evidence="2">Glycosyltransferase family 2 protein</fullName>
    </submittedName>
</protein>
<dbReference type="InterPro" id="IPR050834">
    <property type="entry name" value="Glycosyltransf_2"/>
</dbReference>
<dbReference type="Pfam" id="PF00535">
    <property type="entry name" value="Glycos_transf_2"/>
    <property type="match status" value="1"/>
</dbReference>
<reference evidence="2" key="1">
    <citation type="submission" date="2020-10" db="EMBL/GenBank/DDBJ databases">
        <title>De novo genome project of the cellulose decomposer Thermobifida halotolerans type strain.</title>
        <authorList>
            <person name="Nagy I."/>
            <person name="Horvath B."/>
            <person name="Kukolya J."/>
            <person name="Nagy I."/>
            <person name="Orsini M."/>
        </authorList>
    </citation>
    <scope>NUCLEOTIDE SEQUENCE</scope>
    <source>
        <strain evidence="2">DSM 44931</strain>
    </source>
</reference>
<dbReference type="InterPro" id="IPR029044">
    <property type="entry name" value="Nucleotide-diphossugar_trans"/>
</dbReference>
<dbReference type="AlphaFoldDB" id="A0A399G4P4"/>
<dbReference type="KEGG" id="thao:NI17_006190"/>
<dbReference type="EMBL" id="CP063196">
    <property type="protein sequence ID" value="UOE20779.1"/>
    <property type="molecule type" value="Genomic_DNA"/>
</dbReference>
<dbReference type="SUPFAM" id="SSF53448">
    <property type="entry name" value="Nucleotide-diphospho-sugar transferases"/>
    <property type="match status" value="1"/>
</dbReference>
<accession>A0A399G4P4</accession>
<dbReference type="PANTHER" id="PTHR43685">
    <property type="entry name" value="GLYCOSYLTRANSFERASE"/>
    <property type="match status" value="1"/>
</dbReference>
<sequence>MVGASPHGPAEHLGPRVFRNDWSVLDPPEVGAWAPGPTVSIVIPVRDDQTRLDLVLACLARQTYPEHLMEVVVVDDHSATPPRLPGLRPDRCRIEAAPPHGWGPGHARAHGARVTTGEVLCWLDADLLVEATLVEALVRWQHAHPRAVALGDVRYATVSALDPAEAAGLAAGRALRHRLTDAPPHPRVERLLARSDNLRDADSQGFRAFVGSCVTMSRTLYEAAGGVDPALALGHDTELGYRLWQAGGVFVPDRSARAWHLGSATVNRTRVPGTRSDALSDLVPYARSPHRPRRRAQCRVPLVRVVVDVDQHPYELVRACVDRLLACDGPDLEVVLAADWDTAGETWLEARLIQAHYLADPGVRFVPAAPRTGFPAPYLLRVPVTCGVGPQTVARMVERAEWAGAGVVELVHGHDARLTLWRTRALSRALGAHDAGEELVEAVAAVHGRYRMHGGAEVVDLSSRVGFPEGAGDCPRRRIPSALVRPWRRLTAAALRGLDVVRRRLRVR</sequence>
<dbReference type="PANTHER" id="PTHR43685:SF3">
    <property type="entry name" value="SLR2126 PROTEIN"/>
    <property type="match status" value="1"/>
</dbReference>
<dbReference type="InterPro" id="IPR001173">
    <property type="entry name" value="Glyco_trans_2-like"/>
</dbReference>
<name>A0A399G4P4_9ACTN</name>
<proteinExistence type="predicted"/>
<dbReference type="OrthoDB" id="5168148at2"/>
<feature type="domain" description="Glycosyltransferase 2-like" evidence="1">
    <location>
        <begin position="40"/>
        <end position="157"/>
    </location>
</feature>
<gene>
    <name evidence="2" type="ORF">NI17_006190</name>
</gene>